<feature type="compositionally biased region" description="Basic and acidic residues" evidence="6">
    <location>
        <begin position="282"/>
        <end position="296"/>
    </location>
</feature>
<gene>
    <name evidence="7" type="ORF">AB1Y20_000017</name>
</gene>
<evidence type="ECO:0000256" key="2">
    <source>
        <dbReference type="ARBA" id="ARBA00010077"/>
    </source>
</evidence>
<dbReference type="Pfam" id="PF04939">
    <property type="entry name" value="RRS1"/>
    <property type="match status" value="1"/>
</dbReference>
<dbReference type="Proteomes" id="UP001515480">
    <property type="component" value="Unassembled WGS sequence"/>
</dbReference>
<dbReference type="InterPro" id="IPR007023">
    <property type="entry name" value="Ribosom_reg"/>
</dbReference>
<feature type="compositionally biased region" description="Basic and acidic residues" evidence="6">
    <location>
        <begin position="164"/>
        <end position="189"/>
    </location>
</feature>
<keyword evidence="8" id="KW-1185">Reference proteome</keyword>
<feature type="region of interest" description="Disordered" evidence="6">
    <location>
        <begin position="281"/>
        <end position="338"/>
    </location>
</feature>
<evidence type="ECO:0000256" key="1">
    <source>
        <dbReference type="ARBA" id="ARBA00004123"/>
    </source>
</evidence>
<dbReference type="AlphaFoldDB" id="A0AB34K568"/>
<name>A0AB34K568_PRYPA</name>
<evidence type="ECO:0000313" key="8">
    <source>
        <dbReference type="Proteomes" id="UP001515480"/>
    </source>
</evidence>
<keyword evidence="4 5" id="KW-0539">Nucleus</keyword>
<accession>A0AB34K568</accession>
<feature type="region of interest" description="Disordered" evidence="6">
    <location>
        <begin position="221"/>
        <end position="262"/>
    </location>
</feature>
<keyword evidence="3 5" id="KW-0690">Ribosome biogenesis</keyword>
<comment type="function">
    <text evidence="5">Involved in ribosomal large subunit assembly.</text>
</comment>
<evidence type="ECO:0000256" key="5">
    <source>
        <dbReference type="RuleBase" id="RU364132"/>
    </source>
</evidence>
<organism evidence="7 8">
    <name type="scientific">Prymnesium parvum</name>
    <name type="common">Toxic golden alga</name>
    <dbReference type="NCBI Taxonomy" id="97485"/>
    <lineage>
        <taxon>Eukaryota</taxon>
        <taxon>Haptista</taxon>
        <taxon>Haptophyta</taxon>
        <taxon>Prymnesiophyceae</taxon>
        <taxon>Prymnesiales</taxon>
        <taxon>Prymnesiaceae</taxon>
        <taxon>Prymnesium</taxon>
    </lineage>
</organism>
<dbReference type="EMBL" id="JBGBPQ010000001">
    <property type="protein sequence ID" value="KAL1529054.1"/>
    <property type="molecule type" value="Genomic_DNA"/>
</dbReference>
<sequence>MALDVQALLAAKASGSSRPSIRVEKEDDLTYDLGLLYAFDPSPLGAADAESLLGCARDNMQLLSNKLYELLHAAHDKGAIPLPPPQFPLPREKPVPEAVPLTRWERFAKEKGIVKKKRSKMVWDEATQLWAPRYGFGRANNPKESTSDWLVEAKPGDDGSVDPFEAKADERKMRLSKQKKQEERNRLEAAHAASSRSSAINLQKDERRQYLSHSIAAAQVSTASAGRFDKTVANEPSKNKGKRQHYETATSSDDLRRDAQRTASVVSKMFPENKGLAINREVAARETRKAAEETNRRAKTASAKSKAPSKPGKTKAAKGAIVKSGKGKGMKGKGKGKK</sequence>
<protein>
    <recommendedName>
        <fullName evidence="5">Ribosome biogenesis regulatory protein</fullName>
    </recommendedName>
</protein>
<evidence type="ECO:0000256" key="6">
    <source>
        <dbReference type="SAM" id="MobiDB-lite"/>
    </source>
</evidence>
<feature type="compositionally biased region" description="Basic residues" evidence="6">
    <location>
        <begin position="325"/>
        <end position="338"/>
    </location>
</feature>
<feature type="region of interest" description="Disordered" evidence="6">
    <location>
        <begin position="135"/>
        <end position="202"/>
    </location>
</feature>
<evidence type="ECO:0000313" key="7">
    <source>
        <dbReference type="EMBL" id="KAL1529054.1"/>
    </source>
</evidence>
<comment type="subcellular location">
    <subcellularLocation>
        <location evidence="1 5">Nucleus</location>
    </subcellularLocation>
</comment>
<evidence type="ECO:0000256" key="4">
    <source>
        <dbReference type="ARBA" id="ARBA00023242"/>
    </source>
</evidence>
<dbReference type="GO" id="GO:0042254">
    <property type="term" value="P:ribosome biogenesis"/>
    <property type="evidence" value="ECO:0007669"/>
    <property type="project" value="UniProtKB-KW"/>
</dbReference>
<dbReference type="GO" id="GO:0005634">
    <property type="term" value="C:nucleus"/>
    <property type="evidence" value="ECO:0007669"/>
    <property type="project" value="UniProtKB-SubCell"/>
</dbReference>
<feature type="compositionally biased region" description="Low complexity" evidence="6">
    <location>
        <begin position="190"/>
        <end position="199"/>
    </location>
</feature>
<evidence type="ECO:0000256" key="3">
    <source>
        <dbReference type="ARBA" id="ARBA00022517"/>
    </source>
</evidence>
<comment type="caution">
    <text evidence="7">The sequence shown here is derived from an EMBL/GenBank/DDBJ whole genome shotgun (WGS) entry which is preliminary data.</text>
</comment>
<feature type="compositionally biased region" description="Low complexity" evidence="6">
    <location>
        <begin position="300"/>
        <end position="311"/>
    </location>
</feature>
<comment type="similarity">
    <text evidence="2 5">Belongs to the RRS1 family.</text>
</comment>
<reference evidence="7 8" key="1">
    <citation type="journal article" date="2024" name="Science">
        <title>Giant polyketide synthase enzymes in the biosynthesis of giant marine polyether toxins.</title>
        <authorList>
            <person name="Fallon T.R."/>
            <person name="Shende V.V."/>
            <person name="Wierzbicki I.H."/>
            <person name="Pendleton A.L."/>
            <person name="Watervoot N.F."/>
            <person name="Auber R.P."/>
            <person name="Gonzalez D.J."/>
            <person name="Wisecaver J.H."/>
            <person name="Moore B.S."/>
        </authorList>
    </citation>
    <scope>NUCLEOTIDE SEQUENCE [LARGE SCALE GENOMIC DNA]</scope>
    <source>
        <strain evidence="7 8">12B1</strain>
    </source>
</reference>
<proteinExistence type="inferred from homology"/>